<dbReference type="InterPro" id="IPR045584">
    <property type="entry name" value="Pilin-like"/>
</dbReference>
<dbReference type="EMBL" id="SUVG01000002">
    <property type="protein sequence ID" value="MBE6420824.1"/>
    <property type="molecule type" value="Genomic_DNA"/>
</dbReference>
<keyword evidence="1" id="KW-0812">Transmembrane</keyword>
<feature type="transmembrane region" description="Helical" evidence="1">
    <location>
        <begin position="6"/>
        <end position="26"/>
    </location>
</feature>
<evidence type="ECO:0000256" key="1">
    <source>
        <dbReference type="SAM" id="Phobius"/>
    </source>
</evidence>
<dbReference type="Gene3D" id="3.30.700.10">
    <property type="entry name" value="Glycoprotein, Type 4 Pilin"/>
    <property type="match status" value="1"/>
</dbReference>
<dbReference type="PANTHER" id="PTHR30093">
    <property type="entry name" value="GENERAL SECRETION PATHWAY PROTEIN G"/>
    <property type="match status" value="1"/>
</dbReference>
<dbReference type="PROSITE" id="PS00409">
    <property type="entry name" value="PROKAR_NTER_METHYL"/>
    <property type="match status" value="1"/>
</dbReference>
<keyword evidence="1" id="KW-1133">Transmembrane helix</keyword>
<proteinExistence type="predicted"/>
<dbReference type="AlphaFoldDB" id="A0A928DPQ0"/>
<comment type="caution">
    <text evidence="2">The sequence shown here is derived from an EMBL/GenBank/DDBJ whole genome shotgun (WGS) entry which is preliminary data.</text>
</comment>
<keyword evidence="1" id="KW-0472">Membrane</keyword>
<organism evidence="2 3">
    <name type="scientific">Candidatus Avelusimicrobium gallicola</name>
    <dbReference type="NCBI Taxonomy" id="2562704"/>
    <lineage>
        <taxon>Bacteria</taxon>
        <taxon>Pseudomonadati</taxon>
        <taxon>Elusimicrobiota</taxon>
        <taxon>Elusimicrobia</taxon>
        <taxon>Elusimicrobiales</taxon>
        <taxon>Elusimicrobiaceae</taxon>
        <taxon>Candidatus Avelusimicrobium</taxon>
    </lineage>
</organism>
<dbReference type="NCBIfam" id="TIGR02532">
    <property type="entry name" value="IV_pilin_GFxxxE"/>
    <property type="match status" value="1"/>
</dbReference>
<evidence type="ECO:0000313" key="3">
    <source>
        <dbReference type="Proteomes" id="UP000725649"/>
    </source>
</evidence>
<name>A0A928DPQ0_9BACT</name>
<reference evidence="2" key="1">
    <citation type="submission" date="2019-04" db="EMBL/GenBank/DDBJ databases">
        <title>Evolution of Biomass-Degrading Anaerobic Consortia Revealed by Metagenomics.</title>
        <authorList>
            <person name="Peng X."/>
        </authorList>
    </citation>
    <scope>NUCLEOTIDE SEQUENCE</scope>
    <source>
        <strain evidence="2">SIG66</strain>
    </source>
</reference>
<dbReference type="Proteomes" id="UP000725649">
    <property type="component" value="Unassembled WGS sequence"/>
</dbReference>
<dbReference type="InterPro" id="IPR012902">
    <property type="entry name" value="N_methyl_site"/>
</dbReference>
<gene>
    <name evidence="2" type="ORF">E7027_01570</name>
</gene>
<sequence>MKKGFTLIELLIVMVVLGILVTIAMPKYRASLERGRAMEGITNLRAASDAMNAKYIMNENVYTRDGVVDSNQNFLMGNIAKSRSFTAPRLESGGDTTATIRVIREGGEYELWAENVDGELKYITCTGDTELCQAIGAELVGTQYIFDFRK</sequence>
<dbReference type="SUPFAM" id="SSF54523">
    <property type="entry name" value="Pili subunits"/>
    <property type="match status" value="1"/>
</dbReference>
<evidence type="ECO:0000313" key="2">
    <source>
        <dbReference type="EMBL" id="MBE6420824.1"/>
    </source>
</evidence>
<dbReference type="Pfam" id="PF07963">
    <property type="entry name" value="N_methyl"/>
    <property type="match status" value="1"/>
</dbReference>
<dbReference type="PANTHER" id="PTHR30093:SF47">
    <property type="entry name" value="TYPE IV PILUS NON-CORE MINOR PILIN PILE"/>
    <property type="match status" value="1"/>
</dbReference>
<accession>A0A928DPQ0</accession>
<protein>
    <submittedName>
        <fullName evidence="2">Prepilin-type N-terminal cleavage/methylation domain-containing protein</fullName>
    </submittedName>
</protein>